<dbReference type="SUPFAM" id="SSF52980">
    <property type="entry name" value="Restriction endonuclease-like"/>
    <property type="match status" value="1"/>
</dbReference>
<name>F2L399_THEU7</name>
<evidence type="ECO:0000313" key="2">
    <source>
        <dbReference type="EMBL" id="AEA11958.1"/>
    </source>
</evidence>
<dbReference type="HOGENOM" id="CLU_126932_0_0_2"/>
<dbReference type="EMBL" id="CP002590">
    <property type="protein sequence ID" value="AEA11958.1"/>
    <property type="molecule type" value="Genomic_DNA"/>
</dbReference>
<protein>
    <recommendedName>
        <fullName evidence="1">NERD domain-containing protein</fullName>
    </recommendedName>
</protein>
<accession>F2L399</accession>
<dbReference type="GeneID" id="10360007"/>
<reference key="2">
    <citation type="submission" date="2011-03" db="EMBL/GenBank/DDBJ databases">
        <title>Complete genome sequence of the thermoacidophilic crenarchaeon Thermoproteus uzoniensis 768-20.</title>
        <authorList>
            <person name="Mardanov A.V."/>
            <person name="Gumerov V.M."/>
            <person name="Beletsky A.V."/>
            <person name="Prokofeva M.I."/>
            <person name="Bonch-Osmolovskaya E.A."/>
            <person name="Ravin N.V."/>
            <person name="Skryabin K.G."/>
        </authorList>
    </citation>
    <scope>NUCLEOTIDE SEQUENCE</scope>
    <source>
        <strain>768-20</strain>
    </source>
</reference>
<feature type="domain" description="NERD" evidence="1">
    <location>
        <begin position="78"/>
        <end position="146"/>
    </location>
</feature>
<dbReference type="eggNOG" id="arCOG03727">
    <property type="taxonomic scope" value="Archaea"/>
</dbReference>
<reference evidence="2 3" key="1">
    <citation type="journal article" date="2011" name="J. Bacteriol.">
        <title>Complete genome sequence of the thermoacidophilic crenarchaeon Thermoproteus uzoniensis 768-20.</title>
        <authorList>
            <person name="Mardanov A.V."/>
            <person name="Gumerov V.M."/>
            <person name="Beletsky A.V."/>
            <person name="Prokofeva M.I."/>
            <person name="Bonch-Osmolovskaya E.A."/>
            <person name="Ravin N.V."/>
            <person name="Skryabin K.G."/>
        </authorList>
    </citation>
    <scope>NUCLEOTIDE SEQUENCE [LARGE SCALE GENOMIC DNA]</scope>
    <source>
        <strain evidence="2 3">768-20</strain>
    </source>
</reference>
<keyword evidence="3" id="KW-1185">Reference proteome</keyword>
<evidence type="ECO:0000259" key="1">
    <source>
        <dbReference type="Pfam" id="PF08378"/>
    </source>
</evidence>
<organism evidence="2 3">
    <name type="scientific">Thermoproteus uzoniensis (strain 768-20)</name>
    <dbReference type="NCBI Taxonomy" id="999630"/>
    <lineage>
        <taxon>Archaea</taxon>
        <taxon>Thermoproteota</taxon>
        <taxon>Thermoprotei</taxon>
        <taxon>Thermoproteales</taxon>
        <taxon>Thermoproteaceae</taxon>
        <taxon>Thermoproteus</taxon>
    </lineage>
</organism>
<gene>
    <name evidence="2" type="ordered locus">TUZN_0462</name>
</gene>
<dbReference type="RefSeq" id="WP_013679294.1">
    <property type="nucleotide sequence ID" value="NC_015315.1"/>
</dbReference>
<dbReference type="AlphaFoldDB" id="F2L399"/>
<dbReference type="Proteomes" id="UP000008138">
    <property type="component" value="Chromosome"/>
</dbReference>
<dbReference type="KEGG" id="tuz:TUZN_0462"/>
<dbReference type="Pfam" id="PF08378">
    <property type="entry name" value="NERD"/>
    <property type="match status" value="1"/>
</dbReference>
<dbReference type="InterPro" id="IPR011335">
    <property type="entry name" value="Restrct_endonuc-II-like"/>
</dbReference>
<dbReference type="InterPro" id="IPR011528">
    <property type="entry name" value="NERD"/>
</dbReference>
<proteinExistence type="predicted"/>
<evidence type="ECO:0000313" key="3">
    <source>
        <dbReference type="Proteomes" id="UP000008138"/>
    </source>
</evidence>
<dbReference type="STRING" id="999630.TUZN_0462"/>
<dbReference type="OrthoDB" id="26378at2157"/>
<sequence>MCLRRAVEDAVAGAPLDDEEKRCLEEAGLYRDGLLAPRPYLIFRALQSGARLDLAKLSRLLSWQDFEEVLMYIFEGWGYSAQRDVRLDCGGRRFEFDVVAWSRERVLVVEAKHWKYGGGRWATVARNHLDKVAKCLDKLRSLAPRVLPVVITLSSVSDIVEGVPVLSIALLADFLRNVDNLDDQILVLT</sequence>